<proteinExistence type="predicted"/>
<reference evidence="3 4" key="1">
    <citation type="submission" date="2019-06" db="EMBL/GenBank/DDBJ databases">
        <title>Sequencing the genomes of 1000 actinobacteria strains.</title>
        <authorList>
            <person name="Klenk H.-P."/>
        </authorList>
    </citation>
    <scope>NUCLEOTIDE SEQUENCE [LARGE SCALE GENOMIC DNA]</scope>
    <source>
        <strain evidence="3 4">DSM 20427</strain>
    </source>
</reference>
<protein>
    <submittedName>
        <fullName evidence="3">Uncharacterized protein</fullName>
    </submittedName>
</protein>
<comment type="caution">
    <text evidence="3">The sequence shown here is derived from an EMBL/GenBank/DDBJ whole genome shotgun (WGS) entry which is preliminary data.</text>
</comment>
<organism evidence="3 4">
    <name type="scientific">Microbacterium lacticum</name>
    <dbReference type="NCBI Taxonomy" id="33885"/>
    <lineage>
        <taxon>Bacteria</taxon>
        <taxon>Bacillati</taxon>
        <taxon>Actinomycetota</taxon>
        <taxon>Actinomycetes</taxon>
        <taxon>Micrococcales</taxon>
        <taxon>Microbacteriaceae</taxon>
        <taxon>Microbacterium</taxon>
    </lineage>
</organism>
<name>A0A4Y3UNP8_9MICO</name>
<feature type="region of interest" description="Disordered" evidence="1">
    <location>
        <begin position="31"/>
        <end position="53"/>
    </location>
</feature>
<keyword evidence="2" id="KW-0812">Transmembrane</keyword>
<gene>
    <name evidence="3" type="ORF">FHX68_2729</name>
</gene>
<feature type="transmembrane region" description="Helical" evidence="2">
    <location>
        <begin position="6"/>
        <end position="26"/>
    </location>
</feature>
<evidence type="ECO:0000256" key="2">
    <source>
        <dbReference type="SAM" id="Phobius"/>
    </source>
</evidence>
<keyword evidence="2" id="KW-0472">Membrane</keyword>
<keyword evidence="4" id="KW-1185">Reference proteome</keyword>
<sequence>MTPLEQTLLYLTSIVILLGTLTVFVVQFVRGRRRGGPGDGGPGGDGRGDRGDR</sequence>
<dbReference type="EMBL" id="VFPS01000006">
    <property type="protein sequence ID" value="TQM90882.1"/>
    <property type="molecule type" value="Genomic_DNA"/>
</dbReference>
<dbReference type="Proteomes" id="UP000319804">
    <property type="component" value="Unassembled WGS sequence"/>
</dbReference>
<dbReference type="AlphaFoldDB" id="A0A4Y3UNP8"/>
<evidence type="ECO:0000313" key="4">
    <source>
        <dbReference type="Proteomes" id="UP000319804"/>
    </source>
</evidence>
<evidence type="ECO:0000313" key="3">
    <source>
        <dbReference type="EMBL" id="TQM90882.1"/>
    </source>
</evidence>
<dbReference type="RefSeq" id="WP_170214238.1">
    <property type="nucleotide sequence ID" value="NZ_BJNA01000027.1"/>
</dbReference>
<accession>A0A4Y3UNP8</accession>
<evidence type="ECO:0000256" key="1">
    <source>
        <dbReference type="SAM" id="MobiDB-lite"/>
    </source>
</evidence>
<keyword evidence="2" id="KW-1133">Transmembrane helix</keyword>